<gene>
    <name evidence="1" type="ORF">PM085_17705</name>
</gene>
<proteinExistence type="predicted"/>
<dbReference type="GO" id="GO:0032259">
    <property type="term" value="P:methylation"/>
    <property type="evidence" value="ECO:0007669"/>
    <property type="project" value="UniProtKB-KW"/>
</dbReference>
<dbReference type="EMBL" id="JAQLUK010000050">
    <property type="protein sequence ID" value="MDB2294063.1"/>
    <property type="molecule type" value="Genomic_DNA"/>
</dbReference>
<evidence type="ECO:0000313" key="1">
    <source>
        <dbReference type="EMBL" id="MDB2294063.1"/>
    </source>
</evidence>
<keyword evidence="1" id="KW-0808">Transferase</keyword>
<dbReference type="RefSeq" id="WP_271970576.1">
    <property type="nucleotide sequence ID" value="NZ_JAQLUK010000050.1"/>
</dbReference>
<protein>
    <submittedName>
        <fullName evidence="1">Class I SAM-dependent methyltransferase</fullName>
    </submittedName>
</protein>
<dbReference type="GO" id="GO:0008168">
    <property type="term" value="F:methyltransferase activity"/>
    <property type="evidence" value="ECO:0007669"/>
    <property type="project" value="UniProtKB-KW"/>
</dbReference>
<reference evidence="1 2" key="1">
    <citation type="submission" date="2023-01" db="EMBL/GenBank/DDBJ databases">
        <title>Halorubrum ezzemoulense from Santa Pola, Spain.</title>
        <authorList>
            <person name="Feng Y."/>
            <person name="Louyakis A.S."/>
            <person name="Gogarten J.P."/>
        </authorList>
    </citation>
    <scope>NUCLEOTIDE SEQUENCE [LARGE SCALE GENOMIC DNA]</scope>
    <source>
        <strain evidence="1 2">AMM015</strain>
    </source>
</reference>
<dbReference type="SUPFAM" id="SSF53335">
    <property type="entry name" value="S-adenosyl-L-methionine-dependent methyltransferases"/>
    <property type="match status" value="1"/>
</dbReference>
<comment type="caution">
    <text evidence="1">The sequence shown here is derived from an EMBL/GenBank/DDBJ whole genome shotgun (WGS) entry which is preliminary data.</text>
</comment>
<dbReference type="Pfam" id="PF13489">
    <property type="entry name" value="Methyltransf_23"/>
    <property type="match status" value="1"/>
</dbReference>
<dbReference type="Proteomes" id="UP001210528">
    <property type="component" value="Unassembled WGS sequence"/>
</dbReference>
<accession>A0ABT4Z8J2</accession>
<organism evidence="1 2">
    <name type="scientific">Halorubrum ezzemoulense</name>
    <name type="common">Halorubrum chaoviator</name>
    <dbReference type="NCBI Taxonomy" id="337243"/>
    <lineage>
        <taxon>Archaea</taxon>
        <taxon>Methanobacteriati</taxon>
        <taxon>Methanobacteriota</taxon>
        <taxon>Stenosarchaea group</taxon>
        <taxon>Halobacteria</taxon>
        <taxon>Halobacteriales</taxon>
        <taxon>Haloferacaceae</taxon>
        <taxon>Halorubrum</taxon>
    </lineage>
</organism>
<evidence type="ECO:0000313" key="2">
    <source>
        <dbReference type="Proteomes" id="UP001210528"/>
    </source>
</evidence>
<dbReference type="PANTHER" id="PTHR43861">
    <property type="entry name" value="TRANS-ACONITATE 2-METHYLTRANSFERASE-RELATED"/>
    <property type="match status" value="1"/>
</dbReference>
<sequence length="255" mass="29619">MGIDSDLDEEQEIQEVQYSFPYHYIPETNYETQFSQTKHWSWGYQYLGGILIVLDQLEKLKFDSIIDVGCGDGRFLHELNKQYPEVNKLGIDYSQRAIDMANAMNPDITYSCLDITTENVDKKSKIVSLIEVLEHIPPNELEEFIEETAGLVSEDGHILITVPHENKPVQKKHYQHFNREKLTDLLERHFESLEFIPFDRQSRILNYAQKLLGGRGSHYIITNETIKSAFWSLYTSQYLYTSESNCGRIAVVAKK</sequence>
<keyword evidence="1" id="KW-0489">Methyltransferase</keyword>
<dbReference type="Gene3D" id="3.40.50.150">
    <property type="entry name" value="Vaccinia Virus protein VP39"/>
    <property type="match status" value="1"/>
</dbReference>
<dbReference type="CDD" id="cd02440">
    <property type="entry name" value="AdoMet_MTases"/>
    <property type="match status" value="1"/>
</dbReference>
<name>A0ABT4Z8J2_HALEZ</name>
<keyword evidence="2" id="KW-1185">Reference proteome</keyword>
<dbReference type="InterPro" id="IPR029063">
    <property type="entry name" value="SAM-dependent_MTases_sf"/>
</dbReference>